<protein>
    <submittedName>
        <fullName evidence="1">Uncharacterized protein</fullName>
    </submittedName>
</protein>
<dbReference type="RefSeq" id="WP_353663622.1">
    <property type="nucleotide sequence ID" value="NZ_CP060414.2"/>
</dbReference>
<evidence type="ECO:0000313" key="2">
    <source>
        <dbReference type="Proteomes" id="UP000516412"/>
    </source>
</evidence>
<dbReference type="Proteomes" id="UP000516412">
    <property type="component" value="Chromosome"/>
</dbReference>
<evidence type="ECO:0000313" key="1">
    <source>
        <dbReference type="EMBL" id="QNT57706.1"/>
    </source>
</evidence>
<proteinExistence type="predicted"/>
<gene>
    <name evidence="1" type="ORF">H7A79_2334</name>
</gene>
<keyword evidence="2" id="KW-1185">Reference proteome</keyword>
<sequence>MKPHALNRRVLRDSRFCFSNGAILPDSVRQRRDFLYPVKHHNGMVTKQLRPLALQAGKCRLWGKIKYFFNPVSTYQPYFFTALPLARTCLQTHRSYTSNADRPSGRSVLKKFQSSISPLRVRLKNRKGGRAKRINRGSPIMPKVWCAHFIFVTALPRPSPKKILPAAQAAQNRFRAAYCNGVR</sequence>
<dbReference type="EMBL" id="CP060414">
    <property type="protein sequence ID" value="QNT57706.1"/>
    <property type="molecule type" value="Genomic_DNA"/>
</dbReference>
<organism evidence="1 2">
    <name type="scientific">Neisseria musculi</name>
    <dbReference type="NCBI Taxonomy" id="1815583"/>
    <lineage>
        <taxon>Bacteria</taxon>
        <taxon>Pseudomonadati</taxon>
        <taxon>Pseudomonadota</taxon>
        <taxon>Betaproteobacteria</taxon>
        <taxon>Neisseriales</taxon>
        <taxon>Neisseriaceae</taxon>
        <taxon>Neisseria</taxon>
    </lineage>
</organism>
<reference evidence="1" key="1">
    <citation type="submission" date="2024-06" db="EMBL/GenBank/DDBJ databases">
        <title>Complete Genome Sequence of mouse commensal type strain Neisseria musculi.</title>
        <authorList>
            <person name="Thapa E."/>
            <person name="Aluvathingal J."/>
            <person name="Nadendla S."/>
            <person name="Mehta A."/>
            <person name="Tettelin H."/>
            <person name="Weyand N.J."/>
        </authorList>
    </citation>
    <scope>NUCLEOTIDE SEQUENCE</scope>
    <source>
        <strain evidence="1">NW831</strain>
    </source>
</reference>
<dbReference type="AlphaFoldDB" id="A0A7H1M7U1"/>
<accession>A0A7H1M7U1</accession>
<dbReference type="KEGG" id="nmus:H7A79_2334"/>
<name>A0A7H1M7U1_9NEIS</name>